<evidence type="ECO:0000259" key="12">
    <source>
        <dbReference type="PROSITE" id="PS51786"/>
    </source>
</evidence>
<dbReference type="InterPro" id="IPR014721">
    <property type="entry name" value="Ribsml_uS5_D2-typ_fold_subgr"/>
</dbReference>
<evidence type="ECO:0000313" key="13">
    <source>
        <dbReference type="EMBL" id="RSH80031.1"/>
    </source>
</evidence>
<evidence type="ECO:0000256" key="11">
    <source>
        <dbReference type="SAM" id="MobiDB-lite"/>
    </source>
</evidence>
<evidence type="ECO:0000256" key="9">
    <source>
        <dbReference type="PIRSR" id="PIRSR001174-2"/>
    </source>
</evidence>
<dbReference type="SMART" id="SM00382">
    <property type="entry name" value="AAA"/>
    <property type="match status" value="1"/>
</dbReference>
<evidence type="ECO:0000256" key="7">
    <source>
        <dbReference type="ARBA" id="ARBA00066743"/>
    </source>
</evidence>
<dbReference type="GO" id="GO:0005524">
    <property type="term" value="F:ATP binding"/>
    <property type="evidence" value="ECO:0007669"/>
    <property type="project" value="UniProtKB-KW"/>
</dbReference>
<keyword evidence="4 10" id="KW-0720">Serine protease</keyword>
<gene>
    <name evidence="13" type="ORF">EHS24_009703</name>
</gene>
<keyword evidence="2 9" id="KW-0547">Nucleotide-binding</keyword>
<evidence type="ECO:0000256" key="10">
    <source>
        <dbReference type="PROSITE-ProRule" id="PRU01122"/>
    </source>
</evidence>
<dbReference type="InterPro" id="IPR008268">
    <property type="entry name" value="Peptidase_S16_AS"/>
</dbReference>
<dbReference type="FunFam" id="3.40.50.300:FF:000021">
    <property type="entry name" value="Lon protease homolog"/>
    <property type="match status" value="1"/>
</dbReference>
<dbReference type="SUPFAM" id="SSF54211">
    <property type="entry name" value="Ribosomal protein S5 domain 2-like"/>
    <property type="match status" value="1"/>
</dbReference>
<dbReference type="EC" id="3.4.21.53" evidence="7"/>
<proteinExistence type="inferred from homology"/>
<dbReference type="InterPro" id="IPR027417">
    <property type="entry name" value="P-loop_NTPase"/>
</dbReference>
<evidence type="ECO:0000256" key="6">
    <source>
        <dbReference type="ARBA" id="ARBA00050665"/>
    </source>
</evidence>
<keyword evidence="14" id="KW-1185">Reference proteome</keyword>
<dbReference type="InterPro" id="IPR020568">
    <property type="entry name" value="Ribosomal_Su5_D2-typ_SF"/>
</dbReference>
<dbReference type="GO" id="GO:0016887">
    <property type="term" value="F:ATP hydrolysis activity"/>
    <property type="evidence" value="ECO:0007669"/>
    <property type="project" value="InterPro"/>
</dbReference>
<comment type="caution">
    <text evidence="13">The sequence shown here is derived from an EMBL/GenBank/DDBJ whole genome shotgun (WGS) entry which is preliminary data.</text>
</comment>
<dbReference type="PROSITE" id="PS01046">
    <property type="entry name" value="LON_SER"/>
    <property type="match status" value="1"/>
</dbReference>
<dbReference type="PANTHER" id="PTHR10046">
    <property type="entry name" value="ATP DEPENDENT LON PROTEASE FAMILY MEMBER"/>
    <property type="match status" value="1"/>
</dbReference>
<feature type="region of interest" description="Disordered" evidence="11">
    <location>
        <begin position="210"/>
        <end position="253"/>
    </location>
</feature>
<dbReference type="Gene3D" id="1.10.8.60">
    <property type="match status" value="1"/>
</dbReference>
<dbReference type="GO" id="GO:0006508">
    <property type="term" value="P:proteolysis"/>
    <property type="evidence" value="ECO:0007669"/>
    <property type="project" value="UniProtKB-KW"/>
</dbReference>
<dbReference type="OrthoDB" id="2411602at2759"/>
<dbReference type="PROSITE" id="PS51786">
    <property type="entry name" value="LON_PROTEOLYTIC"/>
    <property type="match status" value="1"/>
</dbReference>
<dbReference type="InterPro" id="IPR054594">
    <property type="entry name" value="Lon_lid"/>
</dbReference>
<feature type="region of interest" description="Disordered" evidence="11">
    <location>
        <begin position="374"/>
        <end position="400"/>
    </location>
</feature>
<dbReference type="GO" id="GO:0004176">
    <property type="term" value="F:ATP-dependent peptidase activity"/>
    <property type="evidence" value="ECO:0007669"/>
    <property type="project" value="UniProtKB-UniRule"/>
</dbReference>
<feature type="binding site" evidence="9">
    <location>
        <begin position="429"/>
        <end position="436"/>
    </location>
    <ligand>
        <name>ATP</name>
        <dbReference type="ChEBI" id="CHEBI:30616"/>
    </ligand>
</feature>
<organism evidence="13 14">
    <name type="scientific">Apiotrichum porosum</name>
    <dbReference type="NCBI Taxonomy" id="105984"/>
    <lineage>
        <taxon>Eukaryota</taxon>
        <taxon>Fungi</taxon>
        <taxon>Dikarya</taxon>
        <taxon>Basidiomycota</taxon>
        <taxon>Agaricomycotina</taxon>
        <taxon>Tremellomycetes</taxon>
        <taxon>Trichosporonales</taxon>
        <taxon>Trichosporonaceae</taxon>
        <taxon>Apiotrichum</taxon>
    </lineage>
</organism>
<keyword evidence="3 10" id="KW-0378">Hydrolase</keyword>
<dbReference type="InterPro" id="IPR027065">
    <property type="entry name" value="Lon_Prtase"/>
</dbReference>
<dbReference type="InterPro" id="IPR003593">
    <property type="entry name" value="AAA+_ATPase"/>
</dbReference>
<dbReference type="Gene3D" id="3.40.50.300">
    <property type="entry name" value="P-loop containing nucleotide triphosphate hydrolases"/>
    <property type="match status" value="1"/>
</dbReference>
<dbReference type="PRINTS" id="PR00830">
    <property type="entry name" value="ENDOLAPTASE"/>
</dbReference>
<feature type="domain" description="Lon proteolytic" evidence="12">
    <location>
        <begin position="671"/>
        <end position="852"/>
    </location>
</feature>
<keyword evidence="1 10" id="KW-0645">Protease</keyword>
<dbReference type="Pfam" id="PF00004">
    <property type="entry name" value="AAA"/>
    <property type="match status" value="1"/>
</dbReference>
<reference evidence="13 14" key="1">
    <citation type="submission" date="2018-11" db="EMBL/GenBank/DDBJ databases">
        <title>Genome sequence of Apiotrichum porosum DSM 27194.</title>
        <authorList>
            <person name="Aliyu H."/>
            <person name="Gorte O."/>
            <person name="Ochsenreither K."/>
        </authorList>
    </citation>
    <scope>NUCLEOTIDE SEQUENCE [LARGE SCALE GENOMIC DNA]</scope>
    <source>
        <strain evidence="13 14">DSM 27194</strain>
    </source>
</reference>
<dbReference type="Pfam" id="PF05362">
    <property type="entry name" value="Lon_C"/>
    <property type="match status" value="1"/>
</dbReference>
<dbReference type="Gene3D" id="1.20.5.5270">
    <property type="match status" value="1"/>
</dbReference>
<name>A0A427XMA5_9TREE</name>
<feature type="active site" evidence="8 10">
    <location>
        <position position="802"/>
    </location>
</feature>
<dbReference type="GeneID" id="39594246"/>
<evidence type="ECO:0000313" key="14">
    <source>
        <dbReference type="Proteomes" id="UP000279236"/>
    </source>
</evidence>
<dbReference type="CDD" id="cd19500">
    <property type="entry name" value="RecA-like_Lon"/>
    <property type="match status" value="1"/>
</dbReference>
<dbReference type="InterPro" id="IPR008269">
    <property type="entry name" value="Lon_proteolytic"/>
</dbReference>
<evidence type="ECO:0000256" key="4">
    <source>
        <dbReference type="ARBA" id="ARBA00022825"/>
    </source>
</evidence>
<dbReference type="EMBL" id="RSCE01000009">
    <property type="protein sequence ID" value="RSH80031.1"/>
    <property type="molecule type" value="Genomic_DNA"/>
</dbReference>
<dbReference type="GO" id="GO:0030163">
    <property type="term" value="P:protein catabolic process"/>
    <property type="evidence" value="ECO:0007669"/>
    <property type="project" value="InterPro"/>
</dbReference>
<evidence type="ECO:0000256" key="1">
    <source>
        <dbReference type="ARBA" id="ARBA00022670"/>
    </source>
</evidence>
<dbReference type="Gene3D" id="3.30.230.10">
    <property type="match status" value="1"/>
</dbReference>
<keyword evidence="5 9" id="KW-0067">ATP-binding</keyword>
<dbReference type="STRING" id="105984.A0A427XMA5"/>
<dbReference type="AlphaFoldDB" id="A0A427XMA5"/>
<accession>A0A427XMA5</accession>
<feature type="active site" evidence="8 10">
    <location>
        <position position="759"/>
    </location>
</feature>
<evidence type="ECO:0000256" key="2">
    <source>
        <dbReference type="ARBA" id="ARBA00022741"/>
    </source>
</evidence>
<evidence type="ECO:0000256" key="3">
    <source>
        <dbReference type="ARBA" id="ARBA00022801"/>
    </source>
</evidence>
<dbReference type="GO" id="GO:0004252">
    <property type="term" value="F:serine-type endopeptidase activity"/>
    <property type="evidence" value="ECO:0007669"/>
    <property type="project" value="UniProtKB-UniRule"/>
</dbReference>
<protein>
    <recommendedName>
        <fullName evidence="7">endopeptidase La</fullName>
        <ecNumber evidence="7">3.4.21.53</ecNumber>
    </recommendedName>
</protein>
<comment type="catalytic activity">
    <reaction evidence="6">
        <text>Hydrolysis of proteins in presence of ATP.</text>
        <dbReference type="EC" id="3.4.21.53"/>
    </reaction>
</comment>
<evidence type="ECO:0000256" key="8">
    <source>
        <dbReference type="PIRSR" id="PIRSR001174-1"/>
    </source>
</evidence>
<dbReference type="Pfam" id="PF22667">
    <property type="entry name" value="Lon_lid"/>
    <property type="match status" value="1"/>
</dbReference>
<feature type="compositionally biased region" description="Low complexity" evidence="11">
    <location>
        <begin position="232"/>
        <end position="245"/>
    </location>
</feature>
<dbReference type="InterPro" id="IPR003959">
    <property type="entry name" value="ATPase_AAA_core"/>
</dbReference>
<dbReference type="Proteomes" id="UP000279236">
    <property type="component" value="Unassembled WGS sequence"/>
</dbReference>
<dbReference type="RefSeq" id="XP_028475140.1">
    <property type="nucleotide sequence ID" value="XM_028624972.1"/>
</dbReference>
<comment type="similarity">
    <text evidence="10">Belongs to the peptidase S16 family.</text>
</comment>
<dbReference type="SUPFAM" id="SSF52540">
    <property type="entry name" value="P-loop containing nucleoside triphosphate hydrolases"/>
    <property type="match status" value="1"/>
</dbReference>
<evidence type="ECO:0000256" key="5">
    <source>
        <dbReference type="ARBA" id="ARBA00022840"/>
    </source>
</evidence>
<sequence length="866" mass="94270">MSKQTYLPPALALLPLPKPHVLYPYLQVSITLTTDVVSHLLATLSEQTETHKAETRDRYVAAVPVTEGDRRIGRWACAARVKRIFRGKDDSSDEWTCVLEGLTRIHLPRALPPTLSILPPLPIPVVPYALPVPPPTLHSVDLMPVAAKLLPPELHPKLGALPPGVQADLLASTLRFEWDFRVDLLATPNIDERCGRVRAQMVQIMFDKGMTLPDEPRKPQSPQSMALVPRRQAGAAGPAGQAAIGPPKPQLPDDLKPLDALFQKRREELSPAATEALERELTRLAKIPSQAAEYGVSKTYCEWLLSLPWKRVSQGKRVDLDTARKTLDDEHEGLQDVKRRVVEYLAVYRLKRDLWEDKHVKEVEAEKKEAAVKAEVDAANAAEAPKEEQETAESEQEAESKNAVIPAMLDDSPPNDVFRDKAPILLLVGPPGVGKTSIARSIAQALGRKFHRISLGGVRDEAEIRGHRRTYVGALPGLFVQALRRVGVSNPVMLLDELDKVGTSNYHGDPSAALLETLDPAQNWAFHDHYLGDVPVDLSQVTFIATANSLDTIAAPLLDRCEVIECSGYVTDEKLAIARRFLLPKQTVENGLGDGGVSADDEVLTRVVTDYTREAGVRSLERELAKLCRAKAVEFSASRDGGSPYNPEVSVDDLETILGMAKYEAEVREQTVRPGVVTGLAYKGSGNGGILLLESALVPGKGGLRLTGSLGDVIKESAELAFAYVRAHMHILGISQELLAANDIHLHFPAGAVKKDGPSAGVAILLAFISLLTGRPVDPTIAFTGEITLRGAVTAVGGIREKCLGAHRAGIQRVIMPAANEKDAHDLPASTRSMTIEYARTVETVLDLVWGRAVWADGRMRDAARL</sequence>